<dbReference type="PANTHER" id="PTHR24305:SF210">
    <property type="entry name" value="CYTOCHROME P450 MONOOXYGENASE ASQL-RELATED"/>
    <property type="match status" value="1"/>
</dbReference>
<dbReference type="InterPro" id="IPR001128">
    <property type="entry name" value="Cyt_P450"/>
</dbReference>
<dbReference type="PANTHER" id="PTHR24305">
    <property type="entry name" value="CYTOCHROME P450"/>
    <property type="match status" value="1"/>
</dbReference>
<accession>A0A6G1JZI1</accession>
<dbReference type="PRINTS" id="PR00385">
    <property type="entry name" value="P450"/>
</dbReference>
<comment type="similarity">
    <text evidence="2 7">Belongs to the cytochrome P450 family.</text>
</comment>
<dbReference type="InterPro" id="IPR050121">
    <property type="entry name" value="Cytochrome_P450_monoxygenase"/>
</dbReference>
<evidence type="ECO:0000256" key="6">
    <source>
        <dbReference type="PIRSR" id="PIRSR602401-1"/>
    </source>
</evidence>
<dbReference type="CDD" id="cd11058">
    <property type="entry name" value="CYP60B-like"/>
    <property type="match status" value="1"/>
</dbReference>
<gene>
    <name evidence="9" type="ORF">K504DRAFT_514414</name>
</gene>
<dbReference type="GO" id="GO:0020037">
    <property type="term" value="F:heme binding"/>
    <property type="evidence" value="ECO:0007669"/>
    <property type="project" value="InterPro"/>
</dbReference>
<sequence>MEQPSYTASASMPNSAATAPRVLPSLPILLLCAVFVYIASVCVYRLRFHPLSKYPGPRLAAITDLAFAYYFLRGTAVDWIDEQHRRYGPIVRLGPMRLGYTSPEAVKDIVGHQTGNHKANRRNLLFSQPNSMFDGHNSVFNEENDILHRQQRKLFTNAFSDRALSAQESMIQNYVDKLVALMRKSAGAPRDAVKLWNFATFDIMADLAFGESLGNLEGDEYHPWVASMFAGFKLGVMISYLQHWPGMSLLLDLITPKSAKEEAMVHVANSNNSLTKRLERTDVERPDIWGLVLEKQKKGDAQMSRGSMNANSNIFMMAGTETTATALCGLTCLLLKNPDKMKKLVDEVRAVPSKEELNGLKMRHLKYLGAVIEEGLRVYPAVPAANLRDIAPGGNVIMGDHLPEKTVVGISHWSAFHSPLNFHNPDAFVPERWILDDEEYKEYHDFDKRHGFKPFSDGPRNCLGKNLAYYELRALLAHAVWHFDFELCPESENWLQGQKTWQLWDKPELMIRIKERSYE</sequence>
<evidence type="ECO:0000256" key="8">
    <source>
        <dbReference type="SAM" id="Phobius"/>
    </source>
</evidence>
<evidence type="ECO:0000256" key="2">
    <source>
        <dbReference type="ARBA" id="ARBA00010617"/>
    </source>
</evidence>
<dbReference type="InterPro" id="IPR017972">
    <property type="entry name" value="Cyt_P450_CS"/>
</dbReference>
<dbReference type="InterPro" id="IPR036396">
    <property type="entry name" value="Cyt_P450_sf"/>
</dbReference>
<keyword evidence="7" id="KW-0503">Monooxygenase</keyword>
<evidence type="ECO:0000256" key="7">
    <source>
        <dbReference type="RuleBase" id="RU000461"/>
    </source>
</evidence>
<keyword evidence="3 6" id="KW-0349">Heme</keyword>
<dbReference type="EMBL" id="MU005777">
    <property type="protein sequence ID" value="KAF2706016.1"/>
    <property type="molecule type" value="Genomic_DNA"/>
</dbReference>
<dbReference type="GO" id="GO:0016705">
    <property type="term" value="F:oxidoreductase activity, acting on paired donors, with incorporation or reduction of molecular oxygen"/>
    <property type="evidence" value="ECO:0007669"/>
    <property type="project" value="InterPro"/>
</dbReference>
<keyword evidence="8" id="KW-0472">Membrane</keyword>
<dbReference type="AlphaFoldDB" id="A0A6G1JZI1"/>
<evidence type="ECO:0000313" key="9">
    <source>
        <dbReference type="EMBL" id="KAF2706016.1"/>
    </source>
</evidence>
<evidence type="ECO:0000313" key="10">
    <source>
        <dbReference type="Proteomes" id="UP000799428"/>
    </source>
</evidence>
<name>A0A6G1JZI1_9PLEO</name>
<dbReference type="InterPro" id="IPR002401">
    <property type="entry name" value="Cyt_P450_E_grp-I"/>
</dbReference>
<keyword evidence="10" id="KW-1185">Reference proteome</keyword>
<evidence type="ECO:0000256" key="5">
    <source>
        <dbReference type="ARBA" id="ARBA00023004"/>
    </source>
</evidence>
<evidence type="ECO:0000256" key="1">
    <source>
        <dbReference type="ARBA" id="ARBA00001971"/>
    </source>
</evidence>
<evidence type="ECO:0000256" key="3">
    <source>
        <dbReference type="ARBA" id="ARBA00022617"/>
    </source>
</evidence>
<proteinExistence type="inferred from homology"/>
<dbReference type="Gene3D" id="1.10.630.10">
    <property type="entry name" value="Cytochrome P450"/>
    <property type="match status" value="1"/>
</dbReference>
<dbReference type="PRINTS" id="PR00463">
    <property type="entry name" value="EP450I"/>
</dbReference>
<feature type="binding site" description="axial binding residue" evidence="6">
    <location>
        <position position="462"/>
    </location>
    <ligand>
        <name>heme</name>
        <dbReference type="ChEBI" id="CHEBI:30413"/>
    </ligand>
    <ligandPart>
        <name>Fe</name>
        <dbReference type="ChEBI" id="CHEBI:18248"/>
    </ligandPart>
</feature>
<reference evidence="9" key="1">
    <citation type="journal article" date="2020" name="Stud. Mycol.">
        <title>101 Dothideomycetes genomes: a test case for predicting lifestyles and emergence of pathogens.</title>
        <authorList>
            <person name="Haridas S."/>
            <person name="Albert R."/>
            <person name="Binder M."/>
            <person name="Bloem J."/>
            <person name="Labutti K."/>
            <person name="Salamov A."/>
            <person name="Andreopoulos B."/>
            <person name="Baker S."/>
            <person name="Barry K."/>
            <person name="Bills G."/>
            <person name="Bluhm B."/>
            <person name="Cannon C."/>
            <person name="Castanera R."/>
            <person name="Culley D."/>
            <person name="Daum C."/>
            <person name="Ezra D."/>
            <person name="Gonzalez J."/>
            <person name="Henrissat B."/>
            <person name="Kuo A."/>
            <person name="Liang C."/>
            <person name="Lipzen A."/>
            <person name="Lutzoni F."/>
            <person name="Magnuson J."/>
            <person name="Mondo S."/>
            <person name="Nolan M."/>
            <person name="Ohm R."/>
            <person name="Pangilinan J."/>
            <person name="Park H.-J."/>
            <person name="Ramirez L."/>
            <person name="Alfaro M."/>
            <person name="Sun H."/>
            <person name="Tritt A."/>
            <person name="Yoshinaga Y."/>
            <person name="Zwiers L.-H."/>
            <person name="Turgeon B."/>
            <person name="Goodwin S."/>
            <person name="Spatafora J."/>
            <person name="Crous P."/>
            <person name="Grigoriev I."/>
        </authorList>
    </citation>
    <scope>NUCLEOTIDE SEQUENCE</scope>
    <source>
        <strain evidence="9">CBS 279.74</strain>
    </source>
</reference>
<keyword evidence="7" id="KW-0560">Oxidoreductase</keyword>
<dbReference type="OrthoDB" id="1470350at2759"/>
<dbReference type="GO" id="GO:0004497">
    <property type="term" value="F:monooxygenase activity"/>
    <property type="evidence" value="ECO:0007669"/>
    <property type="project" value="UniProtKB-KW"/>
</dbReference>
<dbReference type="GO" id="GO:0005506">
    <property type="term" value="F:iron ion binding"/>
    <property type="evidence" value="ECO:0007669"/>
    <property type="project" value="InterPro"/>
</dbReference>
<dbReference type="SUPFAM" id="SSF48264">
    <property type="entry name" value="Cytochrome P450"/>
    <property type="match status" value="1"/>
</dbReference>
<evidence type="ECO:0000256" key="4">
    <source>
        <dbReference type="ARBA" id="ARBA00022723"/>
    </source>
</evidence>
<feature type="transmembrane region" description="Helical" evidence="8">
    <location>
        <begin position="22"/>
        <end position="44"/>
    </location>
</feature>
<keyword evidence="8" id="KW-0812">Transmembrane</keyword>
<dbReference type="Proteomes" id="UP000799428">
    <property type="component" value="Unassembled WGS sequence"/>
</dbReference>
<comment type="cofactor">
    <cofactor evidence="1 6">
        <name>heme</name>
        <dbReference type="ChEBI" id="CHEBI:30413"/>
    </cofactor>
</comment>
<organism evidence="9 10">
    <name type="scientific">Pleomassaria siparia CBS 279.74</name>
    <dbReference type="NCBI Taxonomy" id="1314801"/>
    <lineage>
        <taxon>Eukaryota</taxon>
        <taxon>Fungi</taxon>
        <taxon>Dikarya</taxon>
        <taxon>Ascomycota</taxon>
        <taxon>Pezizomycotina</taxon>
        <taxon>Dothideomycetes</taxon>
        <taxon>Pleosporomycetidae</taxon>
        <taxon>Pleosporales</taxon>
        <taxon>Pleomassariaceae</taxon>
        <taxon>Pleomassaria</taxon>
    </lineage>
</organism>
<dbReference type="Pfam" id="PF00067">
    <property type="entry name" value="p450"/>
    <property type="match status" value="1"/>
</dbReference>
<protein>
    <submittedName>
        <fullName evidence="9">Cytochrome P450</fullName>
    </submittedName>
</protein>
<dbReference type="PROSITE" id="PS00086">
    <property type="entry name" value="CYTOCHROME_P450"/>
    <property type="match status" value="1"/>
</dbReference>
<keyword evidence="8" id="KW-1133">Transmembrane helix</keyword>
<keyword evidence="4 6" id="KW-0479">Metal-binding</keyword>
<keyword evidence="5 6" id="KW-0408">Iron</keyword>